<dbReference type="EMBL" id="MEVH01000022">
    <property type="protein sequence ID" value="OGC51439.1"/>
    <property type="molecule type" value="Genomic_DNA"/>
</dbReference>
<keyword evidence="8" id="KW-0460">Magnesium</keyword>
<dbReference type="Gene3D" id="3.30.230.10">
    <property type="match status" value="1"/>
</dbReference>
<dbReference type="PANTHER" id="PTHR45866">
    <property type="entry name" value="DNA GYRASE/TOPOISOMERASE SUBUNIT B"/>
    <property type="match status" value="1"/>
</dbReference>
<protein>
    <recommendedName>
        <fullName evidence="4">DNA topoisomerase (ATP-hydrolyzing)</fullName>
        <ecNumber evidence="4">5.6.2.2</ecNumber>
    </recommendedName>
</protein>
<feature type="domain" description="Toprim" evidence="12">
    <location>
        <begin position="437"/>
        <end position="551"/>
    </location>
</feature>
<dbReference type="STRING" id="1802624.A2982_02625"/>
<comment type="caution">
    <text evidence="13">The sequence shown here is derived from an EMBL/GenBank/DDBJ whole genome shotgun (WGS) entry which is preliminary data.</text>
</comment>
<dbReference type="Pfam" id="PF00204">
    <property type="entry name" value="DNA_gyraseB"/>
    <property type="match status" value="1"/>
</dbReference>
<comment type="similarity">
    <text evidence="3">Belongs to the type II topoisomerase GyrB family.</text>
</comment>
<accession>A0A1F4V2Q9</accession>
<evidence type="ECO:0000256" key="2">
    <source>
        <dbReference type="ARBA" id="ARBA00001946"/>
    </source>
</evidence>
<dbReference type="InterPro" id="IPR006171">
    <property type="entry name" value="TOPRIM_dom"/>
</dbReference>
<dbReference type="EC" id="5.6.2.2" evidence="4"/>
<dbReference type="PRINTS" id="PR01159">
    <property type="entry name" value="DNAGYRASEB"/>
</dbReference>
<dbReference type="SMART" id="SM00433">
    <property type="entry name" value="TOP2c"/>
    <property type="match status" value="1"/>
</dbReference>
<dbReference type="InterPro" id="IPR013760">
    <property type="entry name" value="Topo_IIA-like_dom_sf"/>
</dbReference>
<proteinExistence type="inferred from homology"/>
<dbReference type="InterPro" id="IPR014721">
    <property type="entry name" value="Ribsml_uS5_D2-typ_fold_subgr"/>
</dbReference>
<evidence type="ECO:0000313" key="14">
    <source>
        <dbReference type="Proteomes" id="UP000178771"/>
    </source>
</evidence>
<comment type="cofactor">
    <cofactor evidence="2">
        <name>Mg(2+)</name>
        <dbReference type="ChEBI" id="CHEBI:18420"/>
    </cofactor>
</comment>
<organism evidence="13 14">
    <name type="scientific">candidate division WWE3 bacterium RIFCSPLOWO2_01_FULL_39_13</name>
    <dbReference type="NCBI Taxonomy" id="1802624"/>
    <lineage>
        <taxon>Bacteria</taxon>
        <taxon>Katanobacteria</taxon>
    </lineage>
</organism>
<keyword evidence="7" id="KW-0067">ATP-binding</keyword>
<dbReference type="InterPro" id="IPR002288">
    <property type="entry name" value="DNA_gyrase_B_C"/>
</dbReference>
<dbReference type="SMART" id="SM00387">
    <property type="entry name" value="HATPase_c"/>
    <property type="match status" value="1"/>
</dbReference>
<gene>
    <name evidence="13" type="ORF">A2982_02625</name>
</gene>
<evidence type="ECO:0000256" key="3">
    <source>
        <dbReference type="ARBA" id="ARBA00010708"/>
    </source>
</evidence>
<dbReference type="SUPFAM" id="SSF56719">
    <property type="entry name" value="Type II DNA topoisomerase"/>
    <property type="match status" value="1"/>
</dbReference>
<evidence type="ECO:0000256" key="9">
    <source>
        <dbReference type="ARBA" id="ARBA00023029"/>
    </source>
</evidence>
<dbReference type="Pfam" id="PF01751">
    <property type="entry name" value="Toprim"/>
    <property type="match status" value="1"/>
</dbReference>
<dbReference type="InterPro" id="IPR018522">
    <property type="entry name" value="TopoIIA_CS"/>
</dbReference>
<keyword evidence="6" id="KW-0547">Nucleotide-binding</keyword>
<evidence type="ECO:0000256" key="6">
    <source>
        <dbReference type="ARBA" id="ARBA00022741"/>
    </source>
</evidence>
<dbReference type="Proteomes" id="UP000178771">
    <property type="component" value="Unassembled WGS sequence"/>
</dbReference>
<dbReference type="Gene3D" id="3.30.565.10">
    <property type="entry name" value="Histidine kinase-like ATPase, C-terminal domain"/>
    <property type="match status" value="1"/>
</dbReference>
<evidence type="ECO:0000256" key="5">
    <source>
        <dbReference type="ARBA" id="ARBA00022723"/>
    </source>
</evidence>
<dbReference type="FunFam" id="3.40.50.670:FF:000002">
    <property type="entry name" value="DNA gyrase subunit B"/>
    <property type="match status" value="1"/>
</dbReference>
<dbReference type="CDD" id="cd00822">
    <property type="entry name" value="TopoII_Trans_DNA_gyrase"/>
    <property type="match status" value="1"/>
</dbReference>
<dbReference type="InterPro" id="IPR003594">
    <property type="entry name" value="HATPase_dom"/>
</dbReference>
<dbReference type="InterPro" id="IPR000565">
    <property type="entry name" value="Topo_IIA_B"/>
</dbReference>
<dbReference type="GO" id="GO:0006265">
    <property type="term" value="P:DNA topological change"/>
    <property type="evidence" value="ECO:0007669"/>
    <property type="project" value="InterPro"/>
</dbReference>
<sequence>MDSTKTPQNDTHYDEHDIEVLEGLDPVRIRPGMYIGSTDTKGLHHILKEIIDNSVDEALAGFANQVVITIKDKGTAVVSDNGRGIPVGIKKEYGVSALELVMTKLHAGGKFGGKGYKVTGGLHGVGASVSNALSSECRVEIRQNGKLYYQEYRKGKVQSPVKEDLFENSKFTKENLASEERGTSTYIKADPEIFETLEWDYKNIRQQVRVFAFLTSRLRFKLIDERSGTIESFYFEGGVKSFVEAFNRGKDPVHEIPFYIHKEDAGIDVEVALQYTDSYVVNEFSFANNIRTPEGGSHLTGFRSALTRSVNDYAKKHDLLKNSDEKLSGDDTREGLTVAVSVKVPSARLQFEGQTKSKLGTAEARTAVENITKDALDEFLEEHPKDAEAIAGKCFLAARARKAARAARDAIIRKGALEGAGLPGKLADCRTKDPSRAELFIVEGDSAGGSAKQARDSEFQAILPLFGKVLNTERARLDQIVKSEKFKYLIQAIGTGISDLFDIKKARYHRIIIMADADVDGSHIRTLYLTFMYRHMQELVKAGMLYAAVPPLYKASWGKNKKYLLEEDDLEKFESEMKKERKPYTIGRFKGIGEMNYGELWETTMDPKKRTLKLITIEDIEEANNTFEMLMGKEVAPRKHFIQANAAYAELDLQA</sequence>
<keyword evidence="10" id="KW-0238">DNA-binding</keyword>
<dbReference type="PROSITE" id="PS00177">
    <property type="entry name" value="TOPOISOMERASE_II"/>
    <property type="match status" value="1"/>
</dbReference>
<dbReference type="InterPro" id="IPR036890">
    <property type="entry name" value="HATPase_C_sf"/>
</dbReference>
<dbReference type="InterPro" id="IPR020568">
    <property type="entry name" value="Ribosomal_Su5_D2-typ_SF"/>
</dbReference>
<dbReference type="NCBIfam" id="NF004189">
    <property type="entry name" value="PRK05644.1"/>
    <property type="match status" value="1"/>
</dbReference>
<dbReference type="FunFam" id="3.30.230.10:FF:000005">
    <property type="entry name" value="DNA gyrase subunit B"/>
    <property type="match status" value="1"/>
</dbReference>
<keyword evidence="9" id="KW-0799">Topoisomerase</keyword>
<dbReference type="PROSITE" id="PS50880">
    <property type="entry name" value="TOPRIM"/>
    <property type="match status" value="1"/>
</dbReference>
<evidence type="ECO:0000313" key="13">
    <source>
        <dbReference type="EMBL" id="OGC51439.1"/>
    </source>
</evidence>
<dbReference type="Gene3D" id="3.40.50.670">
    <property type="match status" value="1"/>
</dbReference>
<evidence type="ECO:0000256" key="11">
    <source>
        <dbReference type="ARBA" id="ARBA00023235"/>
    </source>
</evidence>
<dbReference type="InterPro" id="IPR001241">
    <property type="entry name" value="Topo_IIA"/>
</dbReference>
<keyword evidence="5" id="KW-0479">Metal-binding</keyword>
<dbReference type="GO" id="GO:0005524">
    <property type="term" value="F:ATP binding"/>
    <property type="evidence" value="ECO:0007669"/>
    <property type="project" value="UniProtKB-KW"/>
</dbReference>
<evidence type="ECO:0000256" key="1">
    <source>
        <dbReference type="ARBA" id="ARBA00000185"/>
    </source>
</evidence>
<dbReference type="InterPro" id="IPR013506">
    <property type="entry name" value="Topo_IIA_bsu_dom2"/>
</dbReference>
<dbReference type="Pfam" id="PF02518">
    <property type="entry name" value="HATPase_c"/>
    <property type="match status" value="1"/>
</dbReference>
<dbReference type="GO" id="GO:0046872">
    <property type="term" value="F:metal ion binding"/>
    <property type="evidence" value="ECO:0007669"/>
    <property type="project" value="UniProtKB-KW"/>
</dbReference>
<dbReference type="SUPFAM" id="SSF54211">
    <property type="entry name" value="Ribosomal protein S5 domain 2-like"/>
    <property type="match status" value="1"/>
</dbReference>
<dbReference type="Pfam" id="PF00986">
    <property type="entry name" value="DNA_gyraseB_C"/>
    <property type="match status" value="1"/>
</dbReference>
<comment type="catalytic activity">
    <reaction evidence="1">
        <text>ATP-dependent breakage, passage and rejoining of double-stranded DNA.</text>
        <dbReference type="EC" id="5.6.2.2"/>
    </reaction>
</comment>
<dbReference type="AlphaFoldDB" id="A0A1F4V2Q9"/>
<dbReference type="InterPro" id="IPR013759">
    <property type="entry name" value="Topo_IIA_B_C"/>
</dbReference>
<keyword evidence="11 13" id="KW-0413">Isomerase</keyword>
<name>A0A1F4V2Q9_UNCKA</name>
<evidence type="ECO:0000259" key="12">
    <source>
        <dbReference type="PROSITE" id="PS50880"/>
    </source>
</evidence>
<evidence type="ECO:0000256" key="8">
    <source>
        <dbReference type="ARBA" id="ARBA00022842"/>
    </source>
</evidence>
<dbReference type="PRINTS" id="PR00418">
    <property type="entry name" value="TPI2FAMILY"/>
</dbReference>
<reference evidence="13 14" key="1">
    <citation type="journal article" date="2016" name="Nat. Commun.">
        <title>Thousands of microbial genomes shed light on interconnected biogeochemical processes in an aquifer system.</title>
        <authorList>
            <person name="Anantharaman K."/>
            <person name="Brown C.T."/>
            <person name="Hug L.A."/>
            <person name="Sharon I."/>
            <person name="Castelle C.J."/>
            <person name="Probst A.J."/>
            <person name="Thomas B.C."/>
            <person name="Singh A."/>
            <person name="Wilkins M.J."/>
            <person name="Karaoz U."/>
            <person name="Brodie E.L."/>
            <person name="Williams K.H."/>
            <person name="Hubbard S.S."/>
            <person name="Banfield J.F."/>
        </authorList>
    </citation>
    <scope>NUCLEOTIDE SEQUENCE [LARGE SCALE GENOMIC DNA]</scope>
</reference>
<dbReference type="PANTHER" id="PTHR45866:SF1">
    <property type="entry name" value="DNA GYRASE SUBUNIT B, MITOCHONDRIAL"/>
    <property type="match status" value="1"/>
</dbReference>
<dbReference type="SUPFAM" id="SSF55874">
    <property type="entry name" value="ATPase domain of HSP90 chaperone/DNA topoisomerase II/histidine kinase"/>
    <property type="match status" value="1"/>
</dbReference>
<dbReference type="GO" id="GO:0003918">
    <property type="term" value="F:DNA topoisomerase type II (double strand cut, ATP-hydrolyzing) activity"/>
    <property type="evidence" value="ECO:0007669"/>
    <property type="project" value="UniProtKB-EC"/>
</dbReference>
<evidence type="ECO:0000256" key="10">
    <source>
        <dbReference type="ARBA" id="ARBA00023125"/>
    </source>
</evidence>
<evidence type="ECO:0000256" key="7">
    <source>
        <dbReference type="ARBA" id="ARBA00022840"/>
    </source>
</evidence>
<dbReference type="GO" id="GO:0003677">
    <property type="term" value="F:DNA binding"/>
    <property type="evidence" value="ECO:0007669"/>
    <property type="project" value="UniProtKB-KW"/>
</dbReference>
<evidence type="ECO:0000256" key="4">
    <source>
        <dbReference type="ARBA" id="ARBA00012895"/>
    </source>
</evidence>